<evidence type="ECO:0000313" key="1">
    <source>
        <dbReference type="EnsemblMetazoa" id="MDOA016370-PA"/>
    </source>
</evidence>
<evidence type="ECO:0008006" key="2">
    <source>
        <dbReference type="Google" id="ProtNLM"/>
    </source>
</evidence>
<dbReference type="EnsemblMetazoa" id="MDOA016370-RA">
    <property type="protein sequence ID" value="MDOA016370-PA"/>
    <property type="gene ID" value="MDOA016370"/>
</dbReference>
<sequence length="161" mass="18692">MQCIVILVDEAHFWFNGYASKQNCRIWSEENPHETLEMSLHPQKLTVWCALWAGGVIGPYFFRNNAGESVTINGDRYRAMITYYFVPELDGMNVDELWFQQDDATCHTAHVTIELLKETFDERIISRSGPINWPPRSCDLTPLDYFLWGYVKSLGIKLSIH</sequence>
<dbReference type="InterPro" id="IPR036397">
    <property type="entry name" value="RNaseH_sf"/>
</dbReference>
<protein>
    <recommendedName>
        <fullName evidence="2">Tc1-like transposase DDE domain-containing protein</fullName>
    </recommendedName>
</protein>
<accession>A0A1I8NJX7</accession>
<dbReference type="GO" id="GO:0003676">
    <property type="term" value="F:nucleic acid binding"/>
    <property type="evidence" value="ECO:0007669"/>
    <property type="project" value="InterPro"/>
</dbReference>
<proteinExistence type="predicted"/>
<dbReference type="Gene3D" id="3.30.420.10">
    <property type="entry name" value="Ribonuclease H-like superfamily/Ribonuclease H"/>
    <property type="match status" value="1"/>
</dbReference>
<name>A0A1I8NJX7_MUSDO</name>
<dbReference type="PANTHER" id="PTHR47326:SF1">
    <property type="entry name" value="HTH PSQ-TYPE DOMAIN-CONTAINING PROTEIN"/>
    <property type="match status" value="1"/>
</dbReference>
<dbReference type="PANTHER" id="PTHR47326">
    <property type="entry name" value="TRANSPOSABLE ELEMENT TC3 TRANSPOSASE-LIKE PROTEIN"/>
    <property type="match status" value="1"/>
</dbReference>
<dbReference type="VEuPathDB" id="VectorBase:MDOA016370"/>
<reference evidence="1" key="1">
    <citation type="submission" date="2020-05" db="UniProtKB">
        <authorList>
            <consortium name="EnsemblMetazoa"/>
        </authorList>
    </citation>
    <scope>IDENTIFICATION</scope>
    <source>
        <strain evidence="1">Aabys</strain>
    </source>
</reference>
<dbReference type="AlphaFoldDB" id="A0A1I8NJX7"/>
<organism evidence="1">
    <name type="scientific">Musca domestica</name>
    <name type="common">House fly</name>
    <dbReference type="NCBI Taxonomy" id="7370"/>
    <lineage>
        <taxon>Eukaryota</taxon>
        <taxon>Metazoa</taxon>
        <taxon>Ecdysozoa</taxon>
        <taxon>Arthropoda</taxon>
        <taxon>Hexapoda</taxon>
        <taxon>Insecta</taxon>
        <taxon>Pterygota</taxon>
        <taxon>Neoptera</taxon>
        <taxon>Endopterygota</taxon>
        <taxon>Diptera</taxon>
        <taxon>Brachycera</taxon>
        <taxon>Muscomorpha</taxon>
        <taxon>Muscoidea</taxon>
        <taxon>Muscidae</taxon>
        <taxon>Musca</taxon>
    </lineage>
</organism>
<gene>
    <name evidence="1" type="primary">105261593</name>
</gene>